<dbReference type="AlphaFoldDB" id="H1S1M0"/>
<gene>
    <name evidence="2" type="ORF">OR16_07806</name>
</gene>
<evidence type="ECO:0000256" key="1">
    <source>
        <dbReference type="SAM" id="MobiDB-lite"/>
    </source>
</evidence>
<dbReference type="RefSeq" id="WP_006157291.1">
    <property type="nucleotide sequence ID" value="NZ_AHJE01000017.1"/>
</dbReference>
<name>H1S1M0_9BURK</name>
<dbReference type="Proteomes" id="UP000005808">
    <property type="component" value="Unassembled WGS sequence"/>
</dbReference>
<organism evidence="2 3">
    <name type="scientific">Cupriavidus basilensis OR16</name>
    <dbReference type="NCBI Taxonomy" id="1127483"/>
    <lineage>
        <taxon>Bacteria</taxon>
        <taxon>Pseudomonadati</taxon>
        <taxon>Pseudomonadota</taxon>
        <taxon>Betaproteobacteria</taxon>
        <taxon>Burkholderiales</taxon>
        <taxon>Burkholderiaceae</taxon>
        <taxon>Cupriavidus</taxon>
    </lineage>
</organism>
<accession>H1S1M0</accession>
<reference evidence="2 3" key="1">
    <citation type="journal article" date="2012" name="J. Bacteriol.">
        <title>De Novo Genome Project of Cupriavidus basilensis OR16.</title>
        <authorList>
            <person name="Cserhati M."/>
            <person name="Kriszt B."/>
            <person name="Szoboszlay S."/>
            <person name="Toth A."/>
            <person name="Szabo I."/>
            <person name="Tancsics A."/>
            <person name="Nagy I."/>
            <person name="Horvath B."/>
            <person name="Nagy I."/>
            <person name="Kukolya J."/>
        </authorList>
    </citation>
    <scope>NUCLEOTIDE SEQUENCE [LARGE SCALE GENOMIC DNA]</scope>
    <source>
        <strain evidence="2 3">OR16</strain>
    </source>
</reference>
<feature type="compositionally biased region" description="Basic and acidic residues" evidence="1">
    <location>
        <begin position="1"/>
        <end position="17"/>
    </location>
</feature>
<comment type="caution">
    <text evidence="2">The sequence shown here is derived from an EMBL/GenBank/DDBJ whole genome shotgun (WGS) entry which is preliminary data.</text>
</comment>
<protein>
    <submittedName>
        <fullName evidence="2">Uncharacterized protein</fullName>
    </submittedName>
</protein>
<dbReference type="EMBL" id="AHJE01000017">
    <property type="protein sequence ID" value="EHP43595.1"/>
    <property type="molecule type" value="Genomic_DNA"/>
</dbReference>
<evidence type="ECO:0000313" key="2">
    <source>
        <dbReference type="EMBL" id="EHP43595.1"/>
    </source>
</evidence>
<proteinExistence type="predicted"/>
<evidence type="ECO:0000313" key="3">
    <source>
        <dbReference type="Proteomes" id="UP000005808"/>
    </source>
</evidence>
<dbReference type="PATRIC" id="fig|1127483.3.peg.1564"/>
<sequence>MKDTDDKVTAELVDLPKRGRGRPSTGQAMTAAERKAAQRARAGLVPVTVELPVELVDALNDYLRYKDMTKNEVFAKLLRTQLLRKR</sequence>
<feature type="region of interest" description="Disordered" evidence="1">
    <location>
        <begin position="1"/>
        <end position="34"/>
    </location>
</feature>